<dbReference type="PANTHER" id="PTHR11601">
    <property type="entry name" value="CYSTEINE DESULFURYLASE FAMILY MEMBER"/>
    <property type="match status" value="1"/>
</dbReference>
<evidence type="ECO:0000256" key="8">
    <source>
        <dbReference type="ARBA" id="ARBA00023014"/>
    </source>
</evidence>
<evidence type="ECO:0000256" key="6">
    <source>
        <dbReference type="ARBA" id="ARBA00022898"/>
    </source>
</evidence>
<dbReference type="RefSeq" id="WP_108371509.1">
    <property type="nucleotide sequence ID" value="NZ_CP028811.1"/>
</dbReference>
<dbReference type="KEGG" id="fmg:HYN48_10600"/>
<comment type="cofactor">
    <cofactor evidence="1 10">
        <name>pyridoxal 5'-phosphate</name>
        <dbReference type="ChEBI" id="CHEBI:597326"/>
    </cofactor>
</comment>
<sequence>MKKIYLDNAATTQVRPEVIAEMSRILADDFGNPSSSHSFGRVSRNTIELSRKAIAAQLHAQAGEIIFTSGATEANNWIIRNAVTHLSVGRIITSKIEHHAVLHAVERMETEFGTAIDFVKILPDGSVDLNHLEALLSQEISTLVSLMHVNNETGVITDIAAVAEISKRHGAFFHSDTVQSIGKIEIDLQQIPVDFLVASAHKFHGPKGIGFAFIRKGLSINPVFFGGEQEKGLRPGTESVHNIAGMARAFELSYAHLKEESNHINDLKQYAVRRLSAQFPQMKINGNPDATLYNIINVLLPFSPEKTSMILFNLDIKGIAVSRGSACQSGSPKPSHVLAEMLEAADLEKPSLRISFSHYNTIEDIDELVNALQLI</sequence>
<evidence type="ECO:0000256" key="2">
    <source>
        <dbReference type="ARBA" id="ARBA00006490"/>
    </source>
</evidence>
<gene>
    <name evidence="12" type="ORF">HYN48_10600</name>
</gene>
<evidence type="ECO:0000256" key="7">
    <source>
        <dbReference type="ARBA" id="ARBA00023004"/>
    </source>
</evidence>
<dbReference type="Pfam" id="PF00266">
    <property type="entry name" value="Aminotran_5"/>
    <property type="match status" value="1"/>
</dbReference>
<dbReference type="PIRSF" id="PIRSF005572">
    <property type="entry name" value="NifS"/>
    <property type="match status" value="1"/>
</dbReference>
<dbReference type="SUPFAM" id="SSF53383">
    <property type="entry name" value="PLP-dependent transferases"/>
    <property type="match status" value="1"/>
</dbReference>
<name>A0A2S0RIE8_9FLAO</name>
<dbReference type="Gene3D" id="3.90.1150.10">
    <property type="entry name" value="Aspartate Aminotransferase, domain 1"/>
    <property type="match status" value="1"/>
</dbReference>
<evidence type="ECO:0000256" key="9">
    <source>
        <dbReference type="ARBA" id="ARBA00050776"/>
    </source>
</evidence>
<evidence type="ECO:0000313" key="13">
    <source>
        <dbReference type="Proteomes" id="UP000244193"/>
    </source>
</evidence>
<evidence type="ECO:0000256" key="10">
    <source>
        <dbReference type="RuleBase" id="RU004504"/>
    </source>
</evidence>
<dbReference type="AlphaFoldDB" id="A0A2S0RIE8"/>
<evidence type="ECO:0000313" key="12">
    <source>
        <dbReference type="EMBL" id="AWA30502.1"/>
    </source>
</evidence>
<keyword evidence="7" id="KW-0408">Iron</keyword>
<dbReference type="GO" id="GO:0031071">
    <property type="term" value="F:cysteine desulfurase activity"/>
    <property type="evidence" value="ECO:0007669"/>
    <property type="project" value="UniProtKB-EC"/>
</dbReference>
<keyword evidence="6" id="KW-0663">Pyridoxal phosphate</keyword>
<evidence type="ECO:0000256" key="4">
    <source>
        <dbReference type="ARBA" id="ARBA00022679"/>
    </source>
</evidence>
<dbReference type="InterPro" id="IPR015422">
    <property type="entry name" value="PyrdxlP-dep_Trfase_small"/>
</dbReference>
<dbReference type="Gene3D" id="3.40.640.10">
    <property type="entry name" value="Type I PLP-dependent aspartate aminotransferase-like (Major domain)"/>
    <property type="match status" value="1"/>
</dbReference>
<comment type="catalytic activity">
    <reaction evidence="9">
        <text>(sulfur carrier)-H + L-cysteine = (sulfur carrier)-SH + L-alanine</text>
        <dbReference type="Rhea" id="RHEA:43892"/>
        <dbReference type="Rhea" id="RHEA-COMP:14737"/>
        <dbReference type="Rhea" id="RHEA-COMP:14739"/>
        <dbReference type="ChEBI" id="CHEBI:29917"/>
        <dbReference type="ChEBI" id="CHEBI:35235"/>
        <dbReference type="ChEBI" id="CHEBI:57972"/>
        <dbReference type="ChEBI" id="CHEBI:64428"/>
        <dbReference type="EC" id="2.8.1.7"/>
    </reaction>
</comment>
<dbReference type="EMBL" id="CP028811">
    <property type="protein sequence ID" value="AWA30502.1"/>
    <property type="molecule type" value="Genomic_DNA"/>
</dbReference>
<dbReference type="Proteomes" id="UP000244193">
    <property type="component" value="Chromosome"/>
</dbReference>
<dbReference type="OrthoDB" id="9808002at2"/>
<keyword evidence="13" id="KW-1185">Reference proteome</keyword>
<dbReference type="InterPro" id="IPR015424">
    <property type="entry name" value="PyrdxlP-dep_Trfase"/>
</dbReference>
<dbReference type="InterPro" id="IPR016454">
    <property type="entry name" value="Cysteine_dSase"/>
</dbReference>
<reference evidence="12 13" key="1">
    <citation type="submission" date="2018-04" db="EMBL/GenBank/DDBJ databases">
        <title>Genome sequencing of Flavobacterium sp. HYN0048.</title>
        <authorList>
            <person name="Yi H."/>
            <person name="Baek C."/>
        </authorList>
    </citation>
    <scope>NUCLEOTIDE SEQUENCE [LARGE SCALE GENOMIC DNA]</scope>
    <source>
        <strain evidence="12 13">HYN0048</strain>
    </source>
</reference>
<dbReference type="PROSITE" id="PS00595">
    <property type="entry name" value="AA_TRANSFER_CLASS_5"/>
    <property type="match status" value="1"/>
</dbReference>
<dbReference type="EC" id="2.8.1.7" evidence="3"/>
<proteinExistence type="inferred from homology"/>
<evidence type="ECO:0000256" key="5">
    <source>
        <dbReference type="ARBA" id="ARBA00022723"/>
    </source>
</evidence>
<evidence type="ECO:0000256" key="3">
    <source>
        <dbReference type="ARBA" id="ARBA00012239"/>
    </source>
</evidence>
<dbReference type="GO" id="GO:0051536">
    <property type="term" value="F:iron-sulfur cluster binding"/>
    <property type="evidence" value="ECO:0007669"/>
    <property type="project" value="UniProtKB-KW"/>
</dbReference>
<dbReference type="InterPro" id="IPR015421">
    <property type="entry name" value="PyrdxlP-dep_Trfase_major"/>
</dbReference>
<keyword evidence="8" id="KW-0411">Iron-sulfur</keyword>
<evidence type="ECO:0000259" key="11">
    <source>
        <dbReference type="Pfam" id="PF00266"/>
    </source>
</evidence>
<dbReference type="PANTHER" id="PTHR11601:SF34">
    <property type="entry name" value="CYSTEINE DESULFURASE"/>
    <property type="match status" value="1"/>
</dbReference>
<organism evidence="12 13">
    <name type="scientific">Flavobacterium magnum</name>
    <dbReference type="NCBI Taxonomy" id="2162713"/>
    <lineage>
        <taxon>Bacteria</taxon>
        <taxon>Pseudomonadati</taxon>
        <taxon>Bacteroidota</taxon>
        <taxon>Flavobacteriia</taxon>
        <taxon>Flavobacteriales</taxon>
        <taxon>Flavobacteriaceae</taxon>
        <taxon>Flavobacterium</taxon>
    </lineage>
</organism>
<comment type="similarity">
    <text evidence="2">Belongs to the class-V pyridoxal-phosphate-dependent aminotransferase family. NifS/IscS subfamily.</text>
</comment>
<protein>
    <recommendedName>
        <fullName evidence="3">cysteine desulfurase</fullName>
        <ecNumber evidence="3">2.8.1.7</ecNumber>
    </recommendedName>
</protein>
<feature type="domain" description="Aminotransferase class V" evidence="11">
    <location>
        <begin position="4"/>
        <end position="368"/>
    </location>
</feature>
<accession>A0A2S0RIE8</accession>
<dbReference type="InterPro" id="IPR020578">
    <property type="entry name" value="Aminotrans_V_PyrdxlP_BS"/>
</dbReference>
<keyword evidence="4" id="KW-0808">Transferase</keyword>
<dbReference type="Gene3D" id="1.10.260.50">
    <property type="match status" value="1"/>
</dbReference>
<dbReference type="GO" id="GO:0046872">
    <property type="term" value="F:metal ion binding"/>
    <property type="evidence" value="ECO:0007669"/>
    <property type="project" value="UniProtKB-KW"/>
</dbReference>
<dbReference type="InterPro" id="IPR000192">
    <property type="entry name" value="Aminotrans_V_dom"/>
</dbReference>
<evidence type="ECO:0000256" key="1">
    <source>
        <dbReference type="ARBA" id="ARBA00001933"/>
    </source>
</evidence>
<keyword evidence="5" id="KW-0479">Metal-binding</keyword>